<feature type="compositionally biased region" description="Polar residues" evidence="1">
    <location>
        <begin position="61"/>
        <end position="73"/>
    </location>
</feature>
<name>A0ABM1ABA3_APLCA</name>
<dbReference type="GeneID" id="106013382"/>
<protein>
    <submittedName>
        <fullName evidence="3">Uncharacterized protein LOC106013382</fullName>
    </submittedName>
</protein>
<keyword evidence="2" id="KW-1185">Reference proteome</keyword>
<evidence type="ECO:0000313" key="3">
    <source>
        <dbReference type="RefSeq" id="XP_012944406.2"/>
    </source>
</evidence>
<dbReference type="RefSeq" id="XP_012944406.2">
    <property type="nucleotide sequence ID" value="XM_013088952.2"/>
</dbReference>
<evidence type="ECO:0000313" key="2">
    <source>
        <dbReference type="Proteomes" id="UP000694888"/>
    </source>
</evidence>
<evidence type="ECO:0000256" key="1">
    <source>
        <dbReference type="SAM" id="MobiDB-lite"/>
    </source>
</evidence>
<gene>
    <name evidence="3" type="primary">LOC106013382</name>
</gene>
<dbReference type="Proteomes" id="UP000694888">
    <property type="component" value="Unplaced"/>
</dbReference>
<reference evidence="3" key="1">
    <citation type="submission" date="2025-08" db="UniProtKB">
        <authorList>
            <consortium name="RefSeq"/>
        </authorList>
    </citation>
    <scope>IDENTIFICATION</scope>
</reference>
<feature type="region of interest" description="Disordered" evidence="1">
    <location>
        <begin position="93"/>
        <end position="114"/>
    </location>
</feature>
<sequence>MVLQISDSPQPTPSKIHNANHNTKLDQLMKAYDNSAFDAEEGDETEVMGKPAVGNGHYRSPSASYTTGTTSIPGLNEEVQEGVTRFADEILSRDSGYPDGPLQYNSTHLDYTDI</sequence>
<organism evidence="2 3">
    <name type="scientific">Aplysia californica</name>
    <name type="common">California sea hare</name>
    <dbReference type="NCBI Taxonomy" id="6500"/>
    <lineage>
        <taxon>Eukaryota</taxon>
        <taxon>Metazoa</taxon>
        <taxon>Spiralia</taxon>
        <taxon>Lophotrochozoa</taxon>
        <taxon>Mollusca</taxon>
        <taxon>Gastropoda</taxon>
        <taxon>Heterobranchia</taxon>
        <taxon>Euthyneura</taxon>
        <taxon>Tectipleura</taxon>
        <taxon>Aplysiida</taxon>
        <taxon>Aplysioidea</taxon>
        <taxon>Aplysiidae</taxon>
        <taxon>Aplysia</taxon>
    </lineage>
</organism>
<accession>A0ABM1ABA3</accession>
<proteinExistence type="predicted"/>
<feature type="region of interest" description="Disordered" evidence="1">
    <location>
        <begin position="51"/>
        <end position="73"/>
    </location>
</feature>
<feature type="compositionally biased region" description="Polar residues" evidence="1">
    <location>
        <begin position="103"/>
        <end position="114"/>
    </location>
</feature>